<feature type="active site" evidence="4 5">
    <location>
        <position position="229"/>
    </location>
</feature>
<evidence type="ECO:0000256" key="2">
    <source>
        <dbReference type="ARBA" id="ARBA00023002"/>
    </source>
</evidence>
<dbReference type="Gene3D" id="3.40.309.10">
    <property type="entry name" value="Aldehyde Dehydrogenase, Chain A, domain 2"/>
    <property type="match status" value="1"/>
</dbReference>
<dbReference type="AlphaFoldDB" id="A0A1H3FW17"/>
<comment type="similarity">
    <text evidence="1 3 6">Belongs to the aldehyde dehydrogenase family.</text>
</comment>
<protein>
    <recommendedName>
        <fullName evidence="3">Aldehyde dehydrogenase</fullName>
    </recommendedName>
</protein>
<gene>
    <name evidence="8" type="ORF">SAMN05216247_102268</name>
</gene>
<dbReference type="InterPro" id="IPR016163">
    <property type="entry name" value="Ald_DH_C"/>
</dbReference>
<dbReference type="GO" id="GO:0006081">
    <property type="term" value="P:aldehyde metabolic process"/>
    <property type="evidence" value="ECO:0007669"/>
    <property type="project" value="InterPro"/>
</dbReference>
<dbReference type="PROSITE" id="PS00687">
    <property type="entry name" value="ALDEHYDE_DEHYDR_GLU"/>
    <property type="match status" value="1"/>
</dbReference>
<dbReference type="EMBL" id="FNOX01000002">
    <property type="protein sequence ID" value="SDX95007.1"/>
    <property type="molecule type" value="Genomic_DNA"/>
</dbReference>
<dbReference type="InterPro" id="IPR016161">
    <property type="entry name" value="Ald_DH/histidinol_DH"/>
</dbReference>
<evidence type="ECO:0000256" key="6">
    <source>
        <dbReference type="RuleBase" id="RU003345"/>
    </source>
</evidence>
<dbReference type="InterPro" id="IPR029510">
    <property type="entry name" value="Ald_DH_CS_GLU"/>
</dbReference>
<feature type="active site" evidence="4">
    <location>
        <position position="263"/>
    </location>
</feature>
<evidence type="ECO:0000259" key="7">
    <source>
        <dbReference type="Pfam" id="PF00171"/>
    </source>
</evidence>
<dbReference type="Pfam" id="PF00171">
    <property type="entry name" value="Aldedh"/>
    <property type="match status" value="1"/>
</dbReference>
<dbReference type="PIRSF" id="PIRSF036492">
    <property type="entry name" value="ALDH"/>
    <property type="match status" value="1"/>
</dbReference>
<dbReference type="InterPro" id="IPR012394">
    <property type="entry name" value="Aldehyde_DH_NAD(P)"/>
</dbReference>
<evidence type="ECO:0000256" key="5">
    <source>
        <dbReference type="PROSITE-ProRule" id="PRU10007"/>
    </source>
</evidence>
<feature type="domain" description="Aldehyde dehydrogenase" evidence="7">
    <location>
        <begin position="20"/>
        <end position="453"/>
    </location>
</feature>
<dbReference type="InterPro" id="IPR015590">
    <property type="entry name" value="Aldehyde_DH_dom"/>
</dbReference>
<name>A0A1H3FW17_9PSED</name>
<evidence type="ECO:0000256" key="4">
    <source>
        <dbReference type="PIRSR" id="PIRSR036492-1"/>
    </source>
</evidence>
<proteinExistence type="inferred from homology"/>
<evidence type="ECO:0000256" key="3">
    <source>
        <dbReference type="PIRNR" id="PIRNR036492"/>
    </source>
</evidence>
<dbReference type="SUPFAM" id="SSF53720">
    <property type="entry name" value="ALDH-like"/>
    <property type="match status" value="1"/>
</dbReference>
<dbReference type="GO" id="GO:0016620">
    <property type="term" value="F:oxidoreductase activity, acting on the aldehyde or oxo group of donors, NAD or NADP as acceptor"/>
    <property type="evidence" value="ECO:0007669"/>
    <property type="project" value="InterPro"/>
</dbReference>
<dbReference type="PANTHER" id="PTHR11699">
    <property type="entry name" value="ALDEHYDE DEHYDROGENASE-RELATED"/>
    <property type="match status" value="1"/>
</dbReference>
<dbReference type="PROSITE" id="PS00070">
    <property type="entry name" value="ALDEHYDE_DEHYDR_CYS"/>
    <property type="match status" value="1"/>
</dbReference>
<organism evidence="8 9">
    <name type="scientific">Pseudomonas salomonii</name>
    <dbReference type="NCBI Taxonomy" id="191391"/>
    <lineage>
        <taxon>Bacteria</taxon>
        <taxon>Pseudomonadati</taxon>
        <taxon>Pseudomonadota</taxon>
        <taxon>Gammaproteobacteria</taxon>
        <taxon>Pseudomonadales</taxon>
        <taxon>Pseudomonadaceae</taxon>
        <taxon>Pseudomonas</taxon>
    </lineage>
</organism>
<reference evidence="8 9" key="1">
    <citation type="submission" date="2016-10" db="EMBL/GenBank/DDBJ databases">
        <authorList>
            <person name="de Groot N.N."/>
        </authorList>
    </citation>
    <scope>NUCLEOTIDE SEQUENCE [LARGE SCALE GENOMIC DNA]</scope>
    <source>
        <strain evidence="8 9">ICMP 14252</strain>
    </source>
</reference>
<dbReference type="InterPro" id="IPR016162">
    <property type="entry name" value="Ald_DH_N"/>
</dbReference>
<evidence type="ECO:0000313" key="9">
    <source>
        <dbReference type="Proteomes" id="UP000182902"/>
    </source>
</evidence>
<dbReference type="Gene3D" id="3.40.605.10">
    <property type="entry name" value="Aldehyde Dehydrogenase, Chain A, domain 1"/>
    <property type="match status" value="1"/>
</dbReference>
<evidence type="ECO:0000313" key="8">
    <source>
        <dbReference type="EMBL" id="SDX95007.1"/>
    </source>
</evidence>
<dbReference type="InterPro" id="IPR016160">
    <property type="entry name" value="Ald_DH_CS_CYS"/>
</dbReference>
<keyword evidence="2 3" id="KW-0560">Oxidoreductase</keyword>
<sequence>MNTPDEFKPRPRDNVLPYEAEVARMAFTNARTALRAHSLLSTKERLAELSKLKQTILAHRSMIIARVMEEVGKCRTDALVAEILGTIDWLNWLEKNAERLLKPEKVKTPITLLGKQSLLLHEPLGVVLIICPWNYPFHNAITGIAAAIVTGNAVVYKPSEHAPCKGLIEQVLACSSVLQSLVRVVYGAGSLGSALIEQQPAKIFFTGSGPTGSKIMAQASRELIPVELELGGKDPMIVFADAPMARSVAGALWGGFTNAGQSCSGVERLLVEHSVQDRFVDSLVKEAQKLVVRVGDKGDADVGRMTVGFQRDKVIEHVQDALSLGARLRFGAVPSANSLTVQPIILDRVTPAMRVWNEETFGPVLPVMAFTSEAHAIELANDTDYGLCASVFTADTQRALRVAGALEVGGVSINNVNMSEGNPGLPFGGAKKSGFGKLRGPEGLLGFTRSKAVLIDKAGSKIEANWYPYTSRKFKLFERFIQALYGPRRLRLLAIAWHGLRLEAFSQKPRK</sequence>
<dbReference type="Proteomes" id="UP000182902">
    <property type="component" value="Unassembled WGS sequence"/>
</dbReference>
<evidence type="ECO:0000256" key="1">
    <source>
        <dbReference type="ARBA" id="ARBA00009986"/>
    </source>
</evidence>
<accession>A0A1H3FW17</accession>
<dbReference type="RefSeq" id="WP_069787637.1">
    <property type="nucleotide sequence ID" value="NZ_FNOX01000002.1"/>
</dbReference>